<dbReference type="PANTHER" id="PTHR21000">
    <property type="entry name" value="DIHYDROXY-ACID DEHYDRATASE DAD"/>
    <property type="match status" value="1"/>
</dbReference>
<keyword evidence="5 15" id="KW-0479">Metal-binding</keyword>
<comment type="cofactor">
    <cofactor evidence="15">
        <name>[2Fe-2S] cluster</name>
        <dbReference type="ChEBI" id="CHEBI:190135"/>
    </cofactor>
    <text evidence="15">Binds 1 [2Fe-2S] cluster per subunit. This cluster acts as a Lewis acid cofactor.</text>
</comment>
<evidence type="ECO:0000256" key="5">
    <source>
        <dbReference type="ARBA" id="ARBA00022723"/>
    </source>
</evidence>
<comment type="similarity">
    <text evidence="2 15">Belongs to the IlvD/Edd family.</text>
</comment>
<feature type="modified residue" description="N6-carboxylysine" evidence="15">
    <location>
        <position position="131"/>
    </location>
</feature>
<keyword evidence="9 15" id="KW-0456">Lyase</keyword>
<evidence type="ECO:0000256" key="9">
    <source>
        <dbReference type="ARBA" id="ARBA00023239"/>
    </source>
</evidence>
<comment type="pathway">
    <text evidence="12 15">Amino-acid biosynthesis; L-valine biosynthesis; L-valine from pyruvate: step 3/4.</text>
</comment>
<evidence type="ECO:0000256" key="8">
    <source>
        <dbReference type="ARBA" id="ARBA00023014"/>
    </source>
</evidence>
<dbReference type="NCBIfam" id="NF002068">
    <property type="entry name" value="PRK00911.1"/>
    <property type="match status" value="1"/>
</dbReference>
<dbReference type="PANTHER" id="PTHR21000:SF5">
    <property type="entry name" value="DIHYDROXY-ACID DEHYDRATASE, MITOCHONDRIAL"/>
    <property type="match status" value="1"/>
</dbReference>
<feature type="binding site" evidence="15">
    <location>
        <position position="130"/>
    </location>
    <ligand>
        <name>Mg(2+)</name>
        <dbReference type="ChEBI" id="CHEBI:18420"/>
    </ligand>
</feature>
<sequence length="577" mass="60942">MSMEKDKKRRYRSEVMKSGPVKAAARAMLRGMGLDDEDIAQPFIGVVSTHGEMSPCNVKLAEVSEQVRRGVYRAGGTPREFTTVSVSDGLVNGHSGMHFSLMSREIIADSIEIVMRAHQYDGLFCIGACDKNFPGMMMALTRLNVPGAFMNGGPALPGNYKGDPVEVKTVAEYTGKLIARQSTEEELEEVSRKAWPAPGCCAGQFTANTMGMIAEVLGFAPLGSSTVPAVYSQRQAIARAAGRTLMQAVEANFPLPRDLVTRKSLENACAAVAATGGSTNSALHIPAIAHEAGIEFTIDDVAEVFERTPLITHLSPSGPYLYVDLHEVGGIPCVLRQLLQGGFIHGDCLTLSGTTLEQELQSAAPADGKVVMPISKPRTTSGGLSVLRGNLAPGGAVIKNAGIDRTDFRGPARVFESEEDCLKVVIANDINNGEVIVIRNEGPVGGPGMRELVTVTALLYGMGKGETTALVTDGRFSGASRGFSVGYVTPEAAAGGLIGLIEDGDSIYIDLANRSLTLELDDEALDARQAALVPKAAKSIVNGGYAEKYVASVGPATRGAVTHSGGVRWENDAEKNM</sequence>
<keyword evidence="19" id="KW-1185">Reference proteome</keyword>
<comment type="subunit">
    <text evidence="15">Homodimer.</text>
</comment>
<keyword evidence="7 15" id="KW-0408">Iron</keyword>
<evidence type="ECO:0000256" key="10">
    <source>
        <dbReference type="ARBA" id="ARBA00023304"/>
    </source>
</evidence>
<evidence type="ECO:0000256" key="3">
    <source>
        <dbReference type="ARBA" id="ARBA00022605"/>
    </source>
</evidence>
<evidence type="ECO:0000256" key="2">
    <source>
        <dbReference type="ARBA" id="ARBA00006486"/>
    </source>
</evidence>
<feature type="domain" description="Dihydroxy-acid/6-phosphogluconate dehydratase C-terminal" evidence="17">
    <location>
        <begin position="369"/>
        <end position="560"/>
    </location>
</feature>
<comment type="cofactor">
    <cofactor evidence="1 15">
        <name>Mg(2+)</name>
        <dbReference type="ChEBI" id="CHEBI:18420"/>
    </cofactor>
</comment>
<dbReference type="Pfam" id="PF24877">
    <property type="entry name" value="ILV_EDD_C"/>
    <property type="match status" value="1"/>
</dbReference>
<reference evidence="18 19" key="1">
    <citation type="submission" date="2023-10" db="EMBL/GenBank/DDBJ databases">
        <title>Two novel species belonging to the OM43/NOR5 clade.</title>
        <authorList>
            <person name="Park M."/>
        </authorList>
    </citation>
    <scope>NUCLEOTIDE SEQUENCE [LARGE SCALE GENOMIC DNA]</scope>
    <source>
        <strain evidence="18 19">IMCC43200</strain>
    </source>
</reference>
<evidence type="ECO:0000256" key="14">
    <source>
        <dbReference type="ARBA" id="ARBA00029490"/>
    </source>
</evidence>
<feature type="binding site" evidence="15">
    <location>
        <position position="88"/>
    </location>
    <ligand>
        <name>Mg(2+)</name>
        <dbReference type="ChEBI" id="CHEBI:18420"/>
    </ligand>
</feature>
<feature type="binding site" description="via carbamate group" evidence="15">
    <location>
        <position position="131"/>
    </location>
    <ligand>
        <name>Mg(2+)</name>
        <dbReference type="ChEBI" id="CHEBI:18420"/>
    </ligand>
</feature>
<name>A0ABZ0I7W8_9GAMM</name>
<dbReference type="InterPro" id="IPR000581">
    <property type="entry name" value="ILV_EDD_N"/>
</dbReference>
<feature type="binding site" evidence="15">
    <location>
        <position position="56"/>
    </location>
    <ligand>
        <name>[2Fe-2S] cluster</name>
        <dbReference type="ChEBI" id="CHEBI:190135"/>
    </ligand>
</feature>
<keyword evidence="4 15" id="KW-0001">2Fe-2S</keyword>
<dbReference type="Gene3D" id="3.50.30.80">
    <property type="entry name" value="IlvD/EDD C-terminal domain-like"/>
    <property type="match status" value="1"/>
</dbReference>
<dbReference type="HAMAP" id="MF_00012">
    <property type="entry name" value="IlvD"/>
    <property type="match status" value="1"/>
</dbReference>
<evidence type="ECO:0000256" key="15">
    <source>
        <dbReference type="HAMAP-Rule" id="MF_00012"/>
    </source>
</evidence>
<dbReference type="InterPro" id="IPR020558">
    <property type="entry name" value="DiOHA_6PGluconate_deHydtase_CS"/>
</dbReference>
<evidence type="ECO:0000256" key="11">
    <source>
        <dbReference type="ARBA" id="ARBA00029304"/>
    </source>
</evidence>
<gene>
    <name evidence="15" type="primary">ilvD</name>
    <name evidence="18" type="ORF">R0135_08220</name>
</gene>
<evidence type="ECO:0000313" key="19">
    <source>
        <dbReference type="Proteomes" id="UP001626537"/>
    </source>
</evidence>
<comment type="catalytic activity">
    <reaction evidence="11">
        <text>(2R)-2,3-dihydroxy-3-methylbutanoate = 3-methyl-2-oxobutanoate + H2O</text>
        <dbReference type="Rhea" id="RHEA:24809"/>
        <dbReference type="ChEBI" id="CHEBI:11851"/>
        <dbReference type="ChEBI" id="CHEBI:15377"/>
        <dbReference type="ChEBI" id="CHEBI:49072"/>
        <dbReference type="EC" id="4.2.1.9"/>
    </reaction>
    <physiologicalReaction direction="left-to-right" evidence="11">
        <dbReference type="Rhea" id="RHEA:24810"/>
    </physiologicalReaction>
</comment>
<evidence type="ECO:0000313" key="18">
    <source>
        <dbReference type="EMBL" id="WOJ95147.1"/>
    </source>
</evidence>
<comment type="caution">
    <text evidence="15">Lacks conserved residue(s) required for the propagation of feature annotation.</text>
</comment>
<dbReference type="PROSITE" id="PS00887">
    <property type="entry name" value="ILVD_EDD_2"/>
    <property type="match status" value="1"/>
</dbReference>
<evidence type="ECO:0000256" key="1">
    <source>
        <dbReference type="ARBA" id="ARBA00001946"/>
    </source>
</evidence>
<evidence type="ECO:0000256" key="12">
    <source>
        <dbReference type="ARBA" id="ARBA00029436"/>
    </source>
</evidence>
<dbReference type="InterPro" id="IPR037237">
    <property type="entry name" value="IlvD/EDD_N"/>
</dbReference>
<comment type="function">
    <text evidence="15">Functions in the biosynthesis of branched-chain amino acids. Catalyzes the dehydration of (2R,3R)-2,3-dihydroxy-3-methylpentanoate (2,3-dihydroxy-3-methylvalerate) into 2-oxo-3-methylpentanoate (2-oxo-3-methylvalerate) and of (2R)-2,3-dihydroxy-3-methylbutanoate (2,3-dihydroxyisovalerate) into 2-oxo-3-methylbutanoate (2-oxoisovalerate), the penultimate precursor to L-isoleucine and L-valine, respectively.</text>
</comment>
<accession>A0ABZ0I7W8</accession>
<dbReference type="SUPFAM" id="SSF143975">
    <property type="entry name" value="IlvD/EDD N-terminal domain-like"/>
    <property type="match status" value="1"/>
</dbReference>
<comment type="pathway">
    <text evidence="13 15">Amino-acid biosynthesis; L-isoleucine biosynthesis; L-isoleucine from 2-oxobutanoate: step 3/4.</text>
</comment>
<evidence type="ECO:0000259" key="16">
    <source>
        <dbReference type="Pfam" id="PF00920"/>
    </source>
</evidence>
<dbReference type="EC" id="4.2.1.9" evidence="14 15"/>
<dbReference type="InterPro" id="IPR056740">
    <property type="entry name" value="ILV_EDD_C"/>
</dbReference>
<evidence type="ECO:0000259" key="17">
    <source>
        <dbReference type="Pfam" id="PF24877"/>
    </source>
</evidence>
<dbReference type="SUPFAM" id="SSF52016">
    <property type="entry name" value="LeuD/IlvD-like"/>
    <property type="match status" value="1"/>
</dbReference>
<protein>
    <recommendedName>
        <fullName evidence="14 15">Dihydroxy-acid dehydratase</fullName>
        <shortName evidence="15">DAD</shortName>
        <ecNumber evidence="14 15">4.2.1.9</ecNumber>
    </recommendedName>
</protein>
<keyword evidence="10 15" id="KW-0100">Branched-chain amino acid biosynthesis</keyword>
<dbReference type="Pfam" id="PF00920">
    <property type="entry name" value="ILVD_EDD_N"/>
    <property type="match status" value="1"/>
</dbReference>
<dbReference type="InterPro" id="IPR004404">
    <property type="entry name" value="DihydroxyA_deHydtase"/>
</dbReference>
<feature type="binding site" evidence="15">
    <location>
        <position position="451"/>
    </location>
    <ligand>
        <name>Mg(2+)</name>
        <dbReference type="ChEBI" id="CHEBI:18420"/>
    </ligand>
</feature>
<keyword evidence="8 15" id="KW-0411">Iron-sulfur</keyword>
<dbReference type="Proteomes" id="UP001626537">
    <property type="component" value="Chromosome"/>
</dbReference>
<organism evidence="18 19">
    <name type="scientific">Congregibacter variabilis</name>
    <dbReference type="NCBI Taxonomy" id="3081200"/>
    <lineage>
        <taxon>Bacteria</taxon>
        <taxon>Pseudomonadati</taxon>
        <taxon>Pseudomonadota</taxon>
        <taxon>Gammaproteobacteria</taxon>
        <taxon>Cellvibrionales</taxon>
        <taxon>Halieaceae</taxon>
        <taxon>Congregibacter</taxon>
    </lineage>
</organism>
<proteinExistence type="inferred from homology"/>
<dbReference type="RefSeq" id="WP_407349781.1">
    <property type="nucleotide sequence ID" value="NZ_CP136864.1"/>
</dbReference>
<keyword evidence="3 15" id="KW-0028">Amino-acid biosynthesis</keyword>
<dbReference type="EMBL" id="CP136864">
    <property type="protein sequence ID" value="WOJ95147.1"/>
    <property type="molecule type" value="Genomic_DNA"/>
</dbReference>
<feature type="domain" description="Dihydroxy-acid/6-phosphogluconate dehydratase N-terminal" evidence="16">
    <location>
        <begin position="41"/>
        <end position="358"/>
    </location>
</feature>
<comment type="catalytic activity">
    <reaction evidence="15">
        <text>(2R,3R)-2,3-dihydroxy-3-methylpentanoate = (S)-3-methyl-2-oxopentanoate + H2O</text>
        <dbReference type="Rhea" id="RHEA:27694"/>
        <dbReference type="ChEBI" id="CHEBI:15377"/>
        <dbReference type="ChEBI" id="CHEBI:35146"/>
        <dbReference type="ChEBI" id="CHEBI:49258"/>
        <dbReference type="EC" id="4.2.1.9"/>
    </reaction>
</comment>
<dbReference type="InterPro" id="IPR042096">
    <property type="entry name" value="Dihydro-acid_dehy_C"/>
</dbReference>
<keyword evidence="6 15" id="KW-0460">Magnesium</keyword>
<feature type="active site" description="Proton acceptor" evidence="15">
    <location>
        <position position="477"/>
    </location>
</feature>
<evidence type="ECO:0000256" key="7">
    <source>
        <dbReference type="ARBA" id="ARBA00023004"/>
    </source>
</evidence>
<dbReference type="InterPro" id="IPR050165">
    <property type="entry name" value="DHAD_IlvD/Edd"/>
</dbReference>
<evidence type="ECO:0000256" key="13">
    <source>
        <dbReference type="ARBA" id="ARBA00029437"/>
    </source>
</evidence>
<evidence type="ECO:0000256" key="4">
    <source>
        <dbReference type="ARBA" id="ARBA00022714"/>
    </source>
</evidence>
<dbReference type="PROSITE" id="PS00886">
    <property type="entry name" value="ILVD_EDD_1"/>
    <property type="match status" value="1"/>
</dbReference>
<evidence type="ECO:0000256" key="6">
    <source>
        <dbReference type="ARBA" id="ARBA00022842"/>
    </source>
</evidence>
<dbReference type="GO" id="GO:0004160">
    <property type="term" value="F:dihydroxy-acid dehydratase activity"/>
    <property type="evidence" value="ECO:0007669"/>
    <property type="project" value="UniProtKB-EC"/>
</dbReference>